<evidence type="ECO:0000256" key="3">
    <source>
        <dbReference type="ARBA" id="ARBA00012018"/>
    </source>
</evidence>
<evidence type="ECO:0000256" key="5">
    <source>
        <dbReference type="ARBA" id="ARBA00022801"/>
    </source>
</evidence>
<evidence type="ECO:0000313" key="9">
    <source>
        <dbReference type="EMBL" id="QLD11815.1"/>
    </source>
</evidence>
<keyword evidence="4" id="KW-0134">Cell wall</keyword>
<dbReference type="EMBL" id="CP058316">
    <property type="protein sequence ID" value="QLD11815.1"/>
    <property type="molecule type" value="Genomic_DNA"/>
</dbReference>
<proteinExistence type="inferred from homology"/>
<dbReference type="InterPro" id="IPR017850">
    <property type="entry name" value="Alkaline_phosphatase_core_sf"/>
</dbReference>
<dbReference type="GO" id="GO:0034480">
    <property type="term" value="F:phosphatidylcholine phospholipase C activity"/>
    <property type="evidence" value="ECO:0007669"/>
    <property type="project" value="UniProtKB-EC"/>
</dbReference>
<dbReference type="Gene3D" id="3.40.720.10">
    <property type="entry name" value="Alkaline Phosphatase, subunit A"/>
    <property type="match status" value="1"/>
</dbReference>
<dbReference type="RefSeq" id="WP_178012070.1">
    <property type="nucleotide sequence ID" value="NZ_CP058316.1"/>
</dbReference>
<evidence type="ECO:0000256" key="1">
    <source>
        <dbReference type="ARBA" id="ARBA00004191"/>
    </source>
</evidence>
<accession>A0A7D5IZ82</accession>
<dbReference type="GO" id="GO:0009395">
    <property type="term" value="P:phospholipid catabolic process"/>
    <property type="evidence" value="ECO:0007669"/>
    <property type="project" value="TreeGrafter"/>
</dbReference>
<dbReference type="PANTHER" id="PTHR31956:SF1">
    <property type="entry name" value="NON-SPECIFIC PHOSPHOLIPASE C1"/>
    <property type="match status" value="1"/>
</dbReference>
<dbReference type="InterPro" id="IPR006311">
    <property type="entry name" value="TAT_signal"/>
</dbReference>
<name>A0A7D5IZ82_9MICO</name>
<evidence type="ECO:0000256" key="7">
    <source>
        <dbReference type="ARBA" id="ARBA00048421"/>
    </source>
</evidence>
<dbReference type="EC" id="3.1.4.3" evidence="3"/>
<dbReference type="SUPFAM" id="SSF53649">
    <property type="entry name" value="Alkaline phosphatase-like"/>
    <property type="match status" value="1"/>
</dbReference>
<evidence type="ECO:0000256" key="2">
    <source>
        <dbReference type="ARBA" id="ARBA00009717"/>
    </source>
</evidence>
<dbReference type="Pfam" id="PF04185">
    <property type="entry name" value="Phosphoesterase"/>
    <property type="match status" value="2"/>
</dbReference>
<evidence type="ECO:0000256" key="4">
    <source>
        <dbReference type="ARBA" id="ARBA00022512"/>
    </source>
</evidence>
<feature type="compositionally biased region" description="Basic and acidic residues" evidence="8">
    <location>
        <begin position="528"/>
        <end position="537"/>
    </location>
</feature>
<dbReference type="Proteomes" id="UP000509638">
    <property type="component" value="Chromosome"/>
</dbReference>
<comment type="similarity">
    <text evidence="2">Belongs to the bacterial phospholipase C family.</text>
</comment>
<feature type="region of interest" description="Disordered" evidence="8">
    <location>
        <begin position="1"/>
        <end position="22"/>
    </location>
</feature>
<keyword evidence="5" id="KW-0378">Hydrolase</keyword>
<comment type="catalytic activity">
    <reaction evidence="7">
        <text>a 1,2-diacyl-sn-glycero-3-phosphocholine + H2O = phosphocholine + a 1,2-diacyl-sn-glycerol + H(+)</text>
        <dbReference type="Rhea" id="RHEA:10604"/>
        <dbReference type="ChEBI" id="CHEBI:15377"/>
        <dbReference type="ChEBI" id="CHEBI:15378"/>
        <dbReference type="ChEBI" id="CHEBI:17815"/>
        <dbReference type="ChEBI" id="CHEBI:57643"/>
        <dbReference type="ChEBI" id="CHEBI:295975"/>
        <dbReference type="EC" id="3.1.4.3"/>
    </reaction>
    <physiologicalReaction direction="left-to-right" evidence="7">
        <dbReference type="Rhea" id="RHEA:10605"/>
    </physiologicalReaction>
</comment>
<keyword evidence="6" id="KW-0843">Virulence</keyword>
<dbReference type="AlphaFoldDB" id="A0A7D5IZ82"/>
<protein>
    <recommendedName>
        <fullName evidence="3">phospholipase C</fullName>
        <ecNumber evidence="3">3.1.4.3</ecNumber>
    </recommendedName>
</protein>
<dbReference type="PANTHER" id="PTHR31956">
    <property type="entry name" value="NON-SPECIFIC PHOSPHOLIPASE C4-RELATED"/>
    <property type="match status" value="1"/>
</dbReference>
<evidence type="ECO:0000313" key="10">
    <source>
        <dbReference type="Proteomes" id="UP000509638"/>
    </source>
</evidence>
<sequence length="589" mass="63457">MAGSGRNDAAGDETDAAWASRKPSRRDFLRRAGLGAAGIAVGGSAGAALTAAVTAHPPEFAPLAARHLPGFDHVVVLMFENRSFDNLLGHLYTADEKTAADFDGILQGDYANTAPDGTAIPAHVYEGATDHVMQQPQPDPGETYPHVNTQLFGTIDPPGNADIDRNGLQPPYNAAAPGATPGNDGFVRDYVVNYRAAKKREPTADEYATAMGGFSPEMLPVVSTLAREFAVYDRWFAGVPSQTFCNRSFFHASTSHGFVVNHTGDDYDKWIDAPPAPTIFNRLEDAGLTWRVYYDATQLVSLTGMLHAPVLEKYWKTNFRVMEQFFEDAANGTLPDYAFIEPRMVFNHNDMHPPWGATRDGELELPDGSRIRIANSADSDVRAGDKLAQDVYDAIRTSASGPGSNAMNTALVITFDEHGGTFDHVAPPAAAPPDASGPGEMGFAFDRLGLRVPAIVVSAYTAAGTVVHDEMHHGSITNTLCRLHGLRPLTVRDETANPIFNAVNLTTPRQPYTWPQPQSLYAPANPEKGAHKATDERHHKRPLTPPARGLLGLLAARFDPGSTLPATYGEAYDALVEHGTGLFGAYDTP</sequence>
<dbReference type="InterPro" id="IPR007312">
    <property type="entry name" value="Phosphoesterase"/>
</dbReference>
<feature type="region of interest" description="Disordered" evidence="8">
    <location>
        <begin position="511"/>
        <end position="544"/>
    </location>
</feature>
<organism evidence="9 10">
    <name type="scientific">Microbacterium oleivorans</name>
    <dbReference type="NCBI Taxonomy" id="273677"/>
    <lineage>
        <taxon>Bacteria</taxon>
        <taxon>Bacillati</taxon>
        <taxon>Actinomycetota</taxon>
        <taxon>Actinomycetes</taxon>
        <taxon>Micrococcales</taxon>
        <taxon>Microbacteriaceae</taxon>
        <taxon>Microbacterium</taxon>
    </lineage>
</organism>
<keyword evidence="4" id="KW-0964">Secreted</keyword>
<evidence type="ECO:0000256" key="6">
    <source>
        <dbReference type="ARBA" id="ARBA00023026"/>
    </source>
</evidence>
<gene>
    <name evidence="9" type="ORF">HW566_08560</name>
</gene>
<dbReference type="PROSITE" id="PS51318">
    <property type="entry name" value="TAT"/>
    <property type="match status" value="1"/>
</dbReference>
<evidence type="ECO:0000256" key="8">
    <source>
        <dbReference type="SAM" id="MobiDB-lite"/>
    </source>
</evidence>
<comment type="subcellular location">
    <subcellularLocation>
        <location evidence="1">Secreted</location>
        <location evidence="1">Cell wall</location>
    </subcellularLocation>
</comment>
<reference evidence="9 10" key="1">
    <citation type="submission" date="2020-06" db="EMBL/GenBank/DDBJ databases">
        <authorList>
            <person name="Jo H."/>
        </authorList>
    </citation>
    <scope>NUCLEOTIDE SEQUENCE [LARGE SCALE GENOMIC DNA]</scope>
    <source>
        <strain evidence="9 10">I46</strain>
    </source>
</reference>